<evidence type="ECO:0000256" key="8">
    <source>
        <dbReference type="SAM" id="Coils"/>
    </source>
</evidence>
<feature type="chain" id="PRO_5011601488" evidence="9">
    <location>
        <begin position="19"/>
        <end position="421"/>
    </location>
</feature>
<comment type="subcellular location">
    <subcellularLocation>
        <location evidence="1">Cell outer membrane</location>
    </subcellularLocation>
</comment>
<evidence type="ECO:0000256" key="5">
    <source>
        <dbReference type="ARBA" id="ARBA00022692"/>
    </source>
</evidence>
<dbReference type="GO" id="GO:0015562">
    <property type="term" value="F:efflux transmembrane transporter activity"/>
    <property type="evidence" value="ECO:0007669"/>
    <property type="project" value="InterPro"/>
</dbReference>
<feature type="signal peptide" evidence="9">
    <location>
        <begin position="1"/>
        <end position="18"/>
    </location>
</feature>
<dbReference type="AlphaFoldDB" id="A0A1I5D7C0"/>
<dbReference type="GO" id="GO:0015288">
    <property type="term" value="F:porin activity"/>
    <property type="evidence" value="ECO:0007669"/>
    <property type="project" value="TreeGrafter"/>
</dbReference>
<proteinExistence type="inferred from homology"/>
<feature type="coiled-coil region" evidence="8">
    <location>
        <begin position="117"/>
        <end position="205"/>
    </location>
</feature>
<evidence type="ECO:0000256" key="3">
    <source>
        <dbReference type="ARBA" id="ARBA00022448"/>
    </source>
</evidence>
<comment type="similarity">
    <text evidence="2">Belongs to the outer membrane factor (OMF) (TC 1.B.17) family.</text>
</comment>
<keyword evidence="5" id="KW-0812">Transmembrane</keyword>
<dbReference type="OrthoDB" id="976750at2"/>
<evidence type="ECO:0000256" key="1">
    <source>
        <dbReference type="ARBA" id="ARBA00004442"/>
    </source>
</evidence>
<keyword evidence="11" id="KW-1185">Reference proteome</keyword>
<keyword evidence="3" id="KW-0813">Transport</keyword>
<keyword evidence="9" id="KW-0732">Signal</keyword>
<dbReference type="Pfam" id="PF02321">
    <property type="entry name" value="OEP"/>
    <property type="match status" value="1"/>
</dbReference>
<protein>
    <submittedName>
        <fullName evidence="10">Outer membrane protein TolC</fullName>
    </submittedName>
</protein>
<dbReference type="STRING" id="287099.SAMN05660413_03192"/>
<evidence type="ECO:0000256" key="9">
    <source>
        <dbReference type="SAM" id="SignalP"/>
    </source>
</evidence>
<dbReference type="GO" id="GO:1990281">
    <property type="term" value="C:efflux pump complex"/>
    <property type="evidence" value="ECO:0007669"/>
    <property type="project" value="TreeGrafter"/>
</dbReference>
<evidence type="ECO:0000313" key="10">
    <source>
        <dbReference type="EMBL" id="SFN94741.1"/>
    </source>
</evidence>
<dbReference type="PANTHER" id="PTHR30026">
    <property type="entry name" value="OUTER MEMBRANE PROTEIN TOLC"/>
    <property type="match status" value="1"/>
</dbReference>
<evidence type="ECO:0000313" key="11">
    <source>
        <dbReference type="Proteomes" id="UP000199153"/>
    </source>
</evidence>
<evidence type="ECO:0000256" key="6">
    <source>
        <dbReference type="ARBA" id="ARBA00023136"/>
    </source>
</evidence>
<dbReference type="PANTHER" id="PTHR30026:SF20">
    <property type="entry name" value="OUTER MEMBRANE PROTEIN TOLC"/>
    <property type="match status" value="1"/>
</dbReference>
<dbReference type="GO" id="GO:0009279">
    <property type="term" value="C:cell outer membrane"/>
    <property type="evidence" value="ECO:0007669"/>
    <property type="project" value="UniProtKB-SubCell"/>
</dbReference>
<evidence type="ECO:0000256" key="4">
    <source>
        <dbReference type="ARBA" id="ARBA00022452"/>
    </source>
</evidence>
<keyword evidence="6" id="KW-0472">Membrane</keyword>
<dbReference type="RefSeq" id="WP_093411442.1">
    <property type="nucleotide sequence ID" value="NZ_FOVL01000030.1"/>
</dbReference>
<organism evidence="10 11">
    <name type="scientific">Salegentibacter flavus</name>
    <dbReference type="NCBI Taxonomy" id="287099"/>
    <lineage>
        <taxon>Bacteria</taxon>
        <taxon>Pseudomonadati</taxon>
        <taxon>Bacteroidota</taxon>
        <taxon>Flavobacteriia</taxon>
        <taxon>Flavobacteriales</taxon>
        <taxon>Flavobacteriaceae</taxon>
        <taxon>Salegentibacter</taxon>
    </lineage>
</organism>
<dbReference type="EMBL" id="FOVL01000030">
    <property type="protein sequence ID" value="SFN94741.1"/>
    <property type="molecule type" value="Genomic_DNA"/>
</dbReference>
<evidence type="ECO:0000256" key="2">
    <source>
        <dbReference type="ARBA" id="ARBA00007613"/>
    </source>
</evidence>
<keyword evidence="7" id="KW-0998">Cell outer membrane</keyword>
<accession>A0A1I5D7C0</accession>
<dbReference type="Gene3D" id="1.20.1600.10">
    <property type="entry name" value="Outer membrane efflux proteins (OEP)"/>
    <property type="match status" value="1"/>
</dbReference>
<dbReference type="InterPro" id="IPR003423">
    <property type="entry name" value="OMP_efflux"/>
</dbReference>
<evidence type="ECO:0000256" key="7">
    <source>
        <dbReference type="ARBA" id="ARBA00023237"/>
    </source>
</evidence>
<dbReference type="SUPFAM" id="SSF56954">
    <property type="entry name" value="Outer membrane efflux proteins (OEP)"/>
    <property type="match status" value="1"/>
</dbReference>
<keyword evidence="4" id="KW-1134">Transmembrane beta strand</keyword>
<reference evidence="10 11" key="1">
    <citation type="submission" date="2016-10" db="EMBL/GenBank/DDBJ databases">
        <authorList>
            <person name="de Groot N.N."/>
        </authorList>
    </citation>
    <scope>NUCLEOTIDE SEQUENCE [LARGE SCALE GENOMIC DNA]</scope>
    <source>
        <strain evidence="10 11">DSM 17794</strain>
    </source>
</reference>
<name>A0A1I5D7C0_9FLAO</name>
<keyword evidence="8" id="KW-0175">Coiled coil</keyword>
<gene>
    <name evidence="10" type="ORF">SAMN05660413_03192</name>
</gene>
<sequence>MKKINVLILLLISSVSSAQEILTLGECYDLAEENYPLASQITLLEEKTARELEVIQKDYLPKIDVNAKASYQSDVTEIPIDFGGQSFESVDKDQYRATLDVEQLIFNGGKINSRSDLKELELQAQAQEVRVTLYQIKKRINKYYFSILQLGEQMDLLDSKRDVLSERVDELESQVKYGTALPASEDVLKAEILKVKQQQDELESQLHSALNSLSAYIAKPVDTSTVLELPQQRMFIHNEGSRPETELFKLKEEELDQNKKLLSKNLFPNIYGFAQGGYGKPGYNFLDNSFQDFYMVGVKLNWNVFDWGKVKEQKKSLDISKELIDAERETFNFNNNIELEEANRNIVKIQNMLVKDREIIALREGIVETANSHLNNGIITPSEYLTEFNNLYEAKINQQLHEIDLEMAKANYKVIKGSTEK</sequence>
<dbReference type="Proteomes" id="UP000199153">
    <property type="component" value="Unassembled WGS sequence"/>
</dbReference>
<dbReference type="InterPro" id="IPR051906">
    <property type="entry name" value="TolC-like"/>
</dbReference>